<dbReference type="InterPro" id="IPR002110">
    <property type="entry name" value="Ankyrin_rpt"/>
</dbReference>
<dbReference type="STRING" id="94128.A0A2A3ET94"/>
<dbReference type="Gene3D" id="1.25.40.20">
    <property type="entry name" value="Ankyrin repeat-containing domain"/>
    <property type="match status" value="1"/>
</dbReference>
<feature type="repeat" description="ANK" evidence="3">
    <location>
        <begin position="170"/>
        <end position="202"/>
    </location>
</feature>
<evidence type="ECO:0000256" key="1">
    <source>
        <dbReference type="ARBA" id="ARBA00022737"/>
    </source>
</evidence>
<evidence type="ECO:0000256" key="3">
    <source>
        <dbReference type="PROSITE-ProRule" id="PRU00023"/>
    </source>
</evidence>
<gene>
    <name evidence="4" type="ORF">APICC_03150</name>
</gene>
<sequence>MTKPREKRERHAVTVMDAVPSSRLLESRLLYRVFYTVYYGQCTVLQLPWHVVSKRKPTIDLHYPTPNLRTPITSVIDRGDPQILSFLLEKNSTNLDGTVTQPWGRTALMYASFVSRNPEILQILLKKGADPQKMDIRGWTCLQYAIVGERSKNVTFLLDAGVCINQKDVQGRTPLMISVYRSNLDILSILLDREADVNTQDDMGFTALQIAILCRKRDAAIMLIERGSDMSVVTPLTKASIGELCKTCMPKILRCLEPETRTLQ</sequence>
<dbReference type="PROSITE" id="PS50297">
    <property type="entry name" value="ANK_REP_REGION"/>
    <property type="match status" value="1"/>
</dbReference>
<evidence type="ECO:0000313" key="4">
    <source>
        <dbReference type="EMBL" id="PBC34917.1"/>
    </source>
</evidence>
<dbReference type="OrthoDB" id="6596655at2759"/>
<dbReference type="Pfam" id="PF12796">
    <property type="entry name" value="Ank_2"/>
    <property type="match status" value="1"/>
</dbReference>
<dbReference type="Pfam" id="PF00023">
    <property type="entry name" value="Ank"/>
    <property type="match status" value="1"/>
</dbReference>
<dbReference type="PANTHER" id="PTHR24189">
    <property type="entry name" value="MYOTROPHIN"/>
    <property type="match status" value="1"/>
</dbReference>
<keyword evidence="1" id="KW-0677">Repeat</keyword>
<dbReference type="PROSITE" id="PS50088">
    <property type="entry name" value="ANK_REPEAT"/>
    <property type="match status" value="2"/>
</dbReference>
<keyword evidence="2 3" id="KW-0040">ANK repeat</keyword>
<dbReference type="InterPro" id="IPR050745">
    <property type="entry name" value="Multifunctional_regulatory"/>
</dbReference>
<dbReference type="PANTHER" id="PTHR24189:SF50">
    <property type="entry name" value="ANKYRIN REPEAT AND SOCS BOX PROTEIN 2"/>
    <property type="match status" value="1"/>
</dbReference>
<organism evidence="4 5">
    <name type="scientific">Apis cerana cerana</name>
    <name type="common">Oriental honeybee</name>
    <dbReference type="NCBI Taxonomy" id="94128"/>
    <lineage>
        <taxon>Eukaryota</taxon>
        <taxon>Metazoa</taxon>
        <taxon>Ecdysozoa</taxon>
        <taxon>Arthropoda</taxon>
        <taxon>Hexapoda</taxon>
        <taxon>Insecta</taxon>
        <taxon>Pterygota</taxon>
        <taxon>Neoptera</taxon>
        <taxon>Endopterygota</taxon>
        <taxon>Hymenoptera</taxon>
        <taxon>Apocrita</taxon>
        <taxon>Aculeata</taxon>
        <taxon>Apoidea</taxon>
        <taxon>Anthophila</taxon>
        <taxon>Apidae</taxon>
        <taxon>Apis</taxon>
    </lineage>
</organism>
<accession>A0A2A3ET94</accession>
<evidence type="ECO:0000313" key="5">
    <source>
        <dbReference type="Proteomes" id="UP000242457"/>
    </source>
</evidence>
<dbReference type="SMART" id="SM00248">
    <property type="entry name" value="ANK"/>
    <property type="match status" value="5"/>
</dbReference>
<protein>
    <submittedName>
        <fullName evidence="4">Ankyrin repeat protein</fullName>
    </submittedName>
</protein>
<dbReference type="AlphaFoldDB" id="A0A2A3ET94"/>
<dbReference type="SUPFAM" id="SSF48403">
    <property type="entry name" value="Ankyrin repeat"/>
    <property type="match status" value="1"/>
</dbReference>
<feature type="repeat" description="ANK" evidence="3">
    <location>
        <begin position="103"/>
        <end position="136"/>
    </location>
</feature>
<dbReference type="Proteomes" id="UP000242457">
    <property type="component" value="Unassembled WGS sequence"/>
</dbReference>
<dbReference type="InterPro" id="IPR036770">
    <property type="entry name" value="Ankyrin_rpt-contain_sf"/>
</dbReference>
<keyword evidence="5" id="KW-1185">Reference proteome</keyword>
<proteinExistence type="predicted"/>
<name>A0A2A3ET94_APICC</name>
<dbReference type="EMBL" id="KZ288185">
    <property type="protein sequence ID" value="PBC34917.1"/>
    <property type="molecule type" value="Genomic_DNA"/>
</dbReference>
<evidence type="ECO:0000256" key="2">
    <source>
        <dbReference type="ARBA" id="ARBA00023043"/>
    </source>
</evidence>
<reference evidence="4 5" key="1">
    <citation type="submission" date="2014-07" db="EMBL/GenBank/DDBJ databases">
        <title>Genomic and transcriptomic analysis on Apis cerana provide comprehensive insights into honey bee biology.</title>
        <authorList>
            <person name="Diao Q."/>
            <person name="Sun L."/>
            <person name="Zheng H."/>
            <person name="Zheng H."/>
            <person name="Xu S."/>
            <person name="Wang S."/>
            <person name="Zeng Z."/>
            <person name="Hu F."/>
            <person name="Su S."/>
            <person name="Wu J."/>
        </authorList>
    </citation>
    <scope>NUCLEOTIDE SEQUENCE [LARGE SCALE GENOMIC DNA]</scope>
    <source>
        <tissue evidence="4">Pupae without intestine</tissue>
    </source>
</reference>